<feature type="transmembrane region" description="Helical" evidence="5">
    <location>
        <begin position="141"/>
        <end position="166"/>
    </location>
</feature>
<evidence type="ECO:0000256" key="3">
    <source>
        <dbReference type="ARBA" id="ARBA00022989"/>
    </source>
</evidence>
<keyword evidence="2 5" id="KW-0812">Transmembrane</keyword>
<protein>
    <submittedName>
        <fullName evidence="6">Voltage-gated chloride channel family protein</fullName>
    </submittedName>
</protein>
<dbReference type="InterPro" id="IPR001807">
    <property type="entry name" value="ClC"/>
</dbReference>
<keyword evidence="7" id="KW-1185">Reference proteome</keyword>
<organism evidence="6 7">
    <name type="scientific">Novosphingobium pituita</name>
    <dbReference type="NCBI Taxonomy" id="3056842"/>
    <lineage>
        <taxon>Bacteria</taxon>
        <taxon>Pseudomonadati</taxon>
        <taxon>Pseudomonadota</taxon>
        <taxon>Alphaproteobacteria</taxon>
        <taxon>Sphingomonadales</taxon>
        <taxon>Sphingomonadaceae</taxon>
        <taxon>Novosphingobium</taxon>
    </lineage>
</organism>
<feature type="transmembrane region" description="Helical" evidence="5">
    <location>
        <begin position="12"/>
        <end position="36"/>
    </location>
</feature>
<dbReference type="PROSITE" id="PS51257">
    <property type="entry name" value="PROKAR_LIPOPROTEIN"/>
    <property type="match status" value="1"/>
</dbReference>
<feature type="transmembrane region" description="Helical" evidence="5">
    <location>
        <begin position="353"/>
        <end position="375"/>
    </location>
</feature>
<feature type="transmembrane region" description="Helical" evidence="5">
    <location>
        <begin position="255"/>
        <end position="274"/>
    </location>
</feature>
<dbReference type="Pfam" id="PF00654">
    <property type="entry name" value="Voltage_CLC"/>
    <property type="match status" value="1"/>
</dbReference>
<comment type="caution">
    <text evidence="6">The sequence shown here is derived from an EMBL/GenBank/DDBJ whole genome shotgun (WGS) entry which is preliminary data.</text>
</comment>
<dbReference type="InterPro" id="IPR050368">
    <property type="entry name" value="ClC-type_chloride_channel"/>
</dbReference>
<proteinExistence type="predicted"/>
<name>A0ABQ6PA95_9SPHN</name>
<reference evidence="6 7" key="1">
    <citation type="submission" date="2023-06" db="EMBL/GenBank/DDBJ databases">
        <title>Draft genome sequence of Novosphingobium sp. strain IK01.</title>
        <authorList>
            <person name="Hatamoto M."/>
            <person name="Ikarashi T."/>
            <person name="Yamaguchi T."/>
        </authorList>
    </citation>
    <scope>NUCLEOTIDE SEQUENCE [LARGE SCALE GENOMIC DNA]</scope>
    <source>
        <strain evidence="6 7">IK01</strain>
    </source>
</reference>
<accession>A0ABQ6PA95</accession>
<dbReference type="Proteomes" id="UP001187221">
    <property type="component" value="Unassembled WGS sequence"/>
</dbReference>
<feature type="transmembrane region" description="Helical" evidence="5">
    <location>
        <begin position="381"/>
        <end position="405"/>
    </location>
</feature>
<dbReference type="SUPFAM" id="SSF81340">
    <property type="entry name" value="Clc chloride channel"/>
    <property type="match status" value="1"/>
</dbReference>
<dbReference type="PANTHER" id="PTHR43427">
    <property type="entry name" value="CHLORIDE CHANNEL PROTEIN CLC-E"/>
    <property type="match status" value="1"/>
</dbReference>
<keyword evidence="3 5" id="KW-1133">Transmembrane helix</keyword>
<dbReference type="PRINTS" id="PR00762">
    <property type="entry name" value="CLCHANNEL"/>
</dbReference>
<dbReference type="InterPro" id="IPR014743">
    <property type="entry name" value="Cl-channel_core"/>
</dbReference>
<evidence type="ECO:0000256" key="2">
    <source>
        <dbReference type="ARBA" id="ARBA00022692"/>
    </source>
</evidence>
<feature type="transmembrane region" description="Helical" evidence="5">
    <location>
        <begin position="326"/>
        <end position="346"/>
    </location>
</feature>
<evidence type="ECO:0000256" key="1">
    <source>
        <dbReference type="ARBA" id="ARBA00004141"/>
    </source>
</evidence>
<evidence type="ECO:0000313" key="7">
    <source>
        <dbReference type="Proteomes" id="UP001187221"/>
    </source>
</evidence>
<evidence type="ECO:0000313" key="6">
    <source>
        <dbReference type="EMBL" id="GMM62177.1"/>
    </source>
</evidence>
<dbReference type="EMBL" id="BTFW01000001">
    <property type="protein sequence ID" value="GMM62177.1"/>
    <property type="molecule type" value="Genomic_DNA"/>
</dbReference>
<dbReference type="RefSeq" id="WP_317975784.1">
    <property type="nucleotide sequence ID" value="NZ_BTFW01000001.1"/>
</dbReference>
<comment type="subcellular location">
    <subcellularLocation>
        <location evidence="1">Membrane</location>
        <topology evidence="1">Multi-pass membrane protein</topology>
    </subcellularLocation>
</comment>
<dbReference type="Gene3D" id="1.10.3080.10">
    <property type="entry name" value="Clc chloride channel"/>
    <property type="match status" value="1"/>
</dbReference>
<evidence type="ECO:0000256" key="5">
    <source>
        <dbReference type="SAM" id="Phobius"/>
    </source>
</evidence>
<feature type="transmembrane region" description="Helical" evidence="5">
    <location>
        <begin position="215"/>
        <end position="234"/>
    </location>
</feature>
<evidence type="ECO:0000256" key="4">
    <source>
        <dbReference type="ARBA" id="ARBA00023136"/>
    </source>
</evidence>
<gene>
    <name evidence="6" type="ORF">NUTIK01_29540</name>
</gene>
<keyword evidence="4 5" id="KW-0472">Membrane</keyword>
<feature type="transmembrane region" description="Helical" evidence="5">
    <location>
        <begin position="48"/>
        <end position="64"/>
    </location>
</feature>
<sequence>MRAFLALHRHRITFALALVAMALVVGTACAGFLWALDAVTRVRFAAPWLLWGLPLGGAGVAWLYRRFSTRAEGGNNLILDEIHEPGAGVPLAMAPLVVLGTLVTHLLGGSAGREGTAVQLGGSLAHGFVDRLGLTGGWRRLLLMGGVAAGFGAVFGTPLAGAVFGIEVLALGTLDLAAALPCLVAALVADAACRSWGIHHTAYPHLDLPSEGARALALLLLKAGVAGIAVGLVARLFAEANHTLGAFVRKLVPGALWRPVVGGVLVIALSLIFGTQDYLGLGVLAAHPGAPTLPGFFTAAPDRWSWLLKLVFTVATLSTGFKGGEVTPLFFIGAGLGSALAPLLGVPVPVMAALGMVAMLGAAANTPVACAVMGLELFGIGLGPVLVVACVAAYLASGHGGIYLSQKIARPKWPRRRAAATLRASQRSWF</sequence>
<dbReference type="PANTHER" id="PTHR43427:SF12">
    <property type="entry name" value="CHLORIDE TRANSPORTER"/>
    <property type="match status" value="1"/>
</dbReference>